<feature type="domain" description="HTH araC/xylS-type" evidence="4">
    <location>
        <begin position="230"/>
        <end position="328"/>
    </location>
</feature>
<dbReference type="EMBL" id="QPMH01000014">
    <property type="protein sequence ID" value="RDD61213.1"/>
    <property type="molecule type" value="Genomic_DNA"/>
</dbReference>
<dbReference type="Proteomes" id="UP000253941">
    <property type="component" value="Unassembled WGS sequence"/>
</dbReference>
<dbReference type="Pfam" id="PF01965">
    <property type="entry name" value="DJ-1_PfpI"/>
    <property type="match status" value="1"/>
</dbReference>
<evidence type="ECO:0000256" key="1">
    <source>
        <dbReference type="ARBA" id="ARBA00023015"/>
    </source>
</evidence>
<dbReference type="SUPFAM" id="SSF46689">
    <property type="entry name" value="Homeodomain-like"/>
    <property type="match status" value="2"/>
</dbReference>
<keyword evidence="3" id="KW-0804">Transcription</keyword>
<accession>A0A369T7B2</accession>
<evidence type="ECO:0000256" key="2">
    <source>
        <dbReference type="ARBA" id="ARBA00023125"/>
    </source>
</evidence>
<comment type="caution">
    <text evidence="5">The sequence shown here is derived from an EMBL/GenBank/DDBJ whole genome shotgun (WGS) entry which is preliminary data.</text>
</comment>
<dbReference type="Gene3D" id="1.10.10.60">
    <property type="entry name" value="Homeodomain-like"/>
    <property type="match status" value="2"/>
</dbReference>
<protein>
    <submittedName>
        <fullName evidence="5">GlxA family transcriptional regulator</fullName>
    </submittedName>
</protein>
<dbReference type="InterPro" id="IPR002818">
    <property type="entry name" value="DJ-1/PfpI"/>
</dbReference>
<dbReference type="InterPro" id="IPR009057">
    <property type="entry name" value="Homeodomain-like_sf"/>
</dbReference>
<keyword evidence="1" id="KW-0805">Transcription regulation</keyword>
<organism evidence="5 6">
    <name type="scientific">Ferruginivarius sediminum</name>
    <dbReference type="NCBI Taxonomy" id="2661937"/>
    <lineage>
        <taxon>Bacteria</taxon>
        <taxon>Pseudomonadati</taxon>
        <taxon>Pseudomonadota</taxon>
        <taxon>Alphaproteobacteria</taxon>
        <taxon>Rhodospirillales</taxon>
        <taxon>Rhodospirillaceae</taxon>
        <taxon>Ferruginivarius</taxon>
    </lineage>
</organism>
<dbReference type="InterPro" id="IPR018062">
    <property type="entry name" value="HTH_AraC-typ_CS"/>
</dbReference>
<dbReference type="InterPro" id="IPR052158">
    <property type="entry name" value="INH-QAR"/>
</dbReference>
<dbReference type="PROSITE" id="PS01124">
    <property type="entry name" value="HTH_ARAC_FAMILY_2"/>
    <property type="match status" value="1"/>
</dbReference>
<dbReference type="CDD" id="cd03136">
    <property type="entry name" value="GATase1_AraC_ArgR_like"/>
    <property type="match status" value="1"/>
</dbReference>
<keyword evidence="2" id="KW-0238">DNA-binding</keyword>
<dbReference type="RefSeq" id="WP_114582857.1">
    <property type="nucleotide sequence ID" value="NZ_QPMH01000014.1"/>
</dbReference>
<dbReference type="AlphaFoldDB" id="A0A369T7B2"/>
<dbReference type="GO" id="GO:0003700">
    <property type="term" value="F:DNA-binding transcription factor activity"/>
    <property type="evidence" value="ECO:0007669"/>
    <property type="project" value="InterPro"/>
</dbReference>
<dbReference type="PANTHER" id="PTHR43130">
    <property type="entry name" value="ARAC-FAMILY TRANSCRIPTIONAL REGULATOR"/>
    <property type="match status" value="1"/>
</dbReference>
<dbReference type="GO" id="GO:0043565">
    <property type="term" value="F:sequence-specific DNA binding"/>
    <property type="evidence" value="ECO:0007669"/>
    <property type="project" value="InterPro"/>
</dbReference>
<dbReference type="PANTHER" id="PTHR43130:SF3">
    <property type="entry name" value="HTH-TYPE TRANSCRIPTIONAL REGULATOR RV1931C"/>
    <property type="match status" value="1"/>
</dbReference>
<evidence type="ECO:0000256" key="3">
    <source>
        <dbReference type="ARBA" id="ARBA00023163"/>
    </source>
</evidence>
<reference evidence="5 6" key="1">
    <citation type="submission" date="2018-07" db="EMBL/GenBank/DDBJ databases">
        <title>Venubactetium sediminum gen. nov., sp. nov., isolated from a marine solar saltern.</title>
        <authorList>
            <person name="Wang S."/>
        </authorList>
    </citation>
    <scope>NUCLEOTIDE SEQUENCE [LARGE SCALE GENOMIC DNA]</scope>
    <source>
        <strain evidence="5 6">WD2A32</strain>
    </source>
</reference>
<evidence type="ECO:0000259" key="4">
    <source>
        <dbReference type="PROSITE" id="PS01124"/>
    </source>
</evidence>
<gene>
    <name evidence="5" type="ORF">DRB17_14095</name>
</gene>
<evidence type="ECO:0000313" key="6">
    <source>
        <dbReference type="Proteomes" id="UP000253941"/>
    </source>
</evidence>
<keyword evidence="6" id="KW-1185">Reference proteome</keyword>
<name>A0A369T7B2_9PROT</name>
<dbReference type="InterPro" id="IPR029062">
    <property type="entry name" value="Class_I_gatase-like"/>
</dbReference>
<dbReference type="SMART" id="SM00342">
    <property type="entry name" value="HTH_ARAC"/>
    <property type="match status" value="1"/>
</dbReference>
<dbReference type="Gene3D" id="3.40.50.880">
    <property type="match status" value="1"/>
</dbReference>
<dbReference type="Pfam" id="PF12833">
    <property type="entry name" value="HTH_18"/>
    <property type="match status" value="1"/>
</dbReference>
<dbReference type="InterPro" id="IPR018060">
    <property type="entry name" value="HTH_AraC"/>
</dbReference>
<dbReference type="PROSITE" id="PS00041">
    <property type="entry name" value="HTH_ARAC_FAMILY_1"/>
    <property type="match status" value="1"/>
</dbReference>
<sequence length="331" mass="37039">MSDAGNNEARADWSDAPTQTFGFLLIPRFSLIAFSSGLEPLRAANRASGRKLYDWKVISADGQPVRSSSGVGVLCDSGLEDAGRLQTLLVVSGLGESELEDRALFAWLRRLARQGVRLGAISTGTYLLARAGLLDGYRCTIHWESLAAFGEEFPNLDITDELFEIDRNRLTCSGGEAALDMILSLIALEHGRDLATQVSENFIHERIRDTNDHQRMALRTRLGVSHPKLLGVIDLMEEHVEEPLSRADLAHRAGLSTRQLERLFRKYLGRTPTRYYLEMRLNRARMLLHQTSMSVLDVALACGFVSASHFSKCYREFFDRTPREERANPAA</sequence>
<proteinExistence type="predicted"/>
<dbReference type="SUPFAM" id="SSF52317">
    <property type="entry name" value="Class I glutamine amidotransferase-like"/>
    <property type="match status" value="1"/>
</dbReference>
<evidence type="ECO:0000313" key="5">
    <source>
        <dbReference type="EMBL" id="RDD61213.1"/>
    </source>
</evidence>